<keyword evidence="3" id="KW-1185">Reference proteome</keyword>
<proteinExistence type="predicted"/>
<evidence type="ECO:0000256" key="1">
    <source>
        <dbReference type="SAM" id="Phobius"/>
    </source>
</evidence>
<comment type="caution">
    <text evidence="2">The sequence shown here is derived from an EMBL/GenBank/DDBJ whole genome shotgun (WGS) entry which is preliminary data.</text>
</comment>
<sequence length="132" mass="14059">MVYHYPHGNIGLLLFSIGNAGIGAYLLDHGLKNVRIVVRGLELNGAHQALKAHARIHMAGGQQFQAAIGLAVKLDEYQVPDLDYLGMVIVDQLPARHPIDLCLGAQVDVNFGAGTAGAGIAHLPEIVFFISV</sequence>
<dbReference type="Proteomes" id="UP000011910">
    <property type="component" value="Unassembled WGS sequence"/>
</dbReference>
<evidence type="ECO:0000313" key="3">
    <source>
        <dbReference type="Proteomes" id="UP000011910"/>
    </source>
</evidence>
<dbReference type="AlphaFoldDB" id="M7N2Q3"/>
<evidence type="ECO:0000313" key="2">
    <source>
        <dbReference type="EMBL" id="EMR01577.1"/>
    </source>
</evidence>
<keyword evidence="1" id="KW-0812">Transmembrane</keyword>
<dbReference type="EMBL" id="AODQ01000104">
    <property type="protein sequence ID" value="EMR01577.1"/>
    <property type="molecule type" value="Genomic_DNA"/>
</dbReference>
<gene>
    <name evidence="2" type="ORF">ADICEAN_03282</name>
</gene>
<dbReference type="STRING" id="1279009.ADICEAN_03282"/>
<accession>M7N2Q3</accession>
<name>M7N2Q3_9BACT</name>
<keyword evidence="1" id="KW-1133">Transmembrane helix</keyword>
<feature type="transmembrane region" description="Helical" evidence="1">
    <location>
        <begin position="6"/>
        <end position="27"/>
    </location>
</feature>
<organism evidence="2 3">
    <name type="scientific">Cesiribacter andamanensis AMV16</name>
    <dbReference type="NCBI Taxonomy" id="1279009"/>
    <lineage>
        <taxon>Bacteria</taxon>
        <taxon>Pseudomonadati</taxon>
        <taxon>Bacteroidota</taxon>
        <taxon>Cytophagia</taxon>
        <taxon>Cytophagales</taxon>
        <taxon>Cesiribacteraceae</taxon>
        <taxon>Cesiribacter</taxon>
    </lineage>
</organism>
<reference evidence="2 3" key="1">
    <citation type="journal article" date="2013" name="Genome Announc.">
        <title>Draft Genome Sequence of Cesiribacter andamanensis Strain AMV16T, Isolated from a Soil Sample from a Mud Volcano in the Andaman Islands, India.</title>
        <authorList>
            <person name="Shivaji S."/>
            <person name="Ara S."/>
            <person name="Begum Z."/>
            <person name="Srinivas T.N."/>
            <person name="Singh A."/>
            <person name="Kumar Pinnaka A."/>
        </authorList>
    </citation>
    <scope>NUCLEOTIDE SEQUENCE [LARGE SCALE GENOMIC DNA]</scope>
    <source>
        <strain evidence="2 3">AMV16</strain>
    </source>
</reference>
<keyword evidence="1" id="KW-0472">Membrane</keyword>
<dbReference type="AntiFam" id="ANF00074">
    <property type="entry name" value="Shadow ORF (opposite alaS)"/>
</dbReference>
<protein>
    <submittedName>
        <fullName evidence="2">Uncharacterized protein</fullName>
    </submittedName>
</protein>